<feature type="transmembrane region" description="Helical" evidence="1">
    <location>
        <begin position="216"/>
        <end position="238"/>
    </location>
</feature>
<feature type="transmembrane region" description="Helical" evidence="1">
    <location>
        <begin position="20"/>
        <end position="44"/>
    </location>
</feature>
<dbReference type="EMBL" id="JAAGWQ010000026">
    <property type="protein sequence ID" value="KAF5677349.1"/>
    <property type="molecule type" value="Genomic_DNA"/>
</dbReference>
<keyword evidence="1" id="KW-0472">Membrane</keyword>
<dbReference type="AlphaFoldDB" id="A0A8H5TS25"/>
<feature type="transmembrane region" description="Helical" evidence="1">
    <location>
        <begin position="493"/>
        <end position="516"/>
    </location>
</feature>
<organism evidence="2 3">
    <name type="scientific">Fusarium heterosporum</name>
    <dbReference type="NCBI Taxonomy" id="42747"/>
    <lineage>
        <taxon>Eukaryota</taxon>
        <taxon>Fungi</taxon>
        <taxon>Dikarya</taxon>
        <taxon>Ascomycota</taxon>
        <taxon>Pezizomycotina</taxon>
        <taxon>Sordariomycetes</taxon>
        <taxon>Hypocreomycetidae</taxon>
        <taxon>Hypocreales</taxon>
        <taxon>Nectriaceae</taxon>
        <taxon>Fusarium</taxon>
        <taxon>Fusarium heterosporum species complex</taxon>
    </lineage>
</organism>
<comment type="caution">
    <text evidence="2">The sequence shown here is derived from an EMBL/GenBank/DDBJ whole genome shotgun (WGS) entry which is preliminary data.</text>
</comment>
<sequence length="564" mass="62570">MLNCTAPYLWEAIEASSDIIGPGVLSSFFATASITIIAVIVAYLSDSIEGKFINELDRMVIGWSMTTFPFLWACIRGQPGSDHGKACKTSPEWKEAVLQFILTLSDQQLVTGLAILISGIANQNSLYGYEYTIMTCLAWFSSTTHLATMDALRSYFTKHKSVRNIRVIGIITVLFMLIYAFVVTTNVAVIYELRTVKVQCLFEDSTYVSYKSKLRLVAWILSSVLIVLGYVVRVVDLYPDELSDIVKRAASLMKLNADSSAPPPSPSTTEQGWRARFESRRGANKVLSIVRVLLRGSKAYNTSFLSSLSTISFSFTFGLSQLSLYRWRLAPLLSPGTNNMDFGQLFPVFLLALPFLSAIETYCGYRDRRKFSSDEQKVAASSELHLMCEPLYSRRSSDQIQQSEGQAAGRRREYPTARVSLGSGHEWSHNGHPARTRAFMKGSNEHVHTGSTCVYSSTELNIGLALFFLAFVGSILLGVFLNGASVNNNGLTYAAIGIFLLAFAYQVVKLILFLRFDITNGLRERSRVSETGVGTVEMIQQAVPDPSTGRDETAAGKMNRWNTF</sequence>
<dbReference type="OrthoDB" id="5427664at2759"/>
<dbReference type="InterPro" id="IPR053018">
    <property type="entry name" value="Elsinochrome_Biosynth-Asso"/>
</dbReference>
<gene>
    <name evidence="2" type="ORF">FHETE_1862</name>
</gene>
<protein>
    <submittedName>
        <fullName evidence="2">Uncharacterized protein</fullName>
    </submittedName>
</protein>
<proteinExistence type="predicted"/>
<keyword evidence="3" id="KW-1185">Reference proteome</keyword>
<feature type="transmembrane region" description="Helical" evidence="1">
    <location>
        <begin position="304"/>
        <end position="325"/>
    </location>
</feature>
<evidence type="ECO:0000313" key="3">
    <source>
        <dbReference type="Proteomes" id="UP000567885"/>
    </source>
</evidence>
<evidence type="ECO:0000256" key="1">
    <source>
        <dbReference type="SAM" id="Phobius"/>
    </source>
</evidence>
<reference evidence="2 3" key="1">
    <citation type="submission" date="2020-05" db="EMBL/GenBank/DDBJ databases">
        <title>Identification and distribution of gene clusters putatively required for synthesis of sphingolipid metabolism inhibitors in phylogenetically diverse species of the filamentous fungus Fusarium.</title>
        <authorList>
            <person name="Kim H.-S."/>
            <person name="Busman M."/>
            <person name="Brown D.W."/>
            <person name="Divon H."/>
            <person name="Uhlig S."/>
            <person name="Proctor R.H."/>
        </authorList>
    </citation>
    <scope>NUCLEOTIDE SEQUENCE [LARGE SCALE GENOMIC DNA]</scope>
    <source>
        <strain evidence="2 3">NRRL 20693</strain>
    </source>
</reference>
<evidence type="ECO:0000313" key="2">
    <source>
        <dbReference type="EMBL" id="KAF5677349.1"/>
    </source>
</evidence>
<keyword evidence="1" id="KW-0812">Transmembrane</keyword>
<dbReference type="PANTHER" id="PTHR37577:SF1">
    <property type="entry name" value="INTEGRAL MEMBRANE PROTEIN"/>
    <property type="match status" value="1"/>
</dbReference>
<feature type="transmembrane region" description="Helical" evidence="1">
    <location>
        <begin position="460"/>
        <end position="481"/>
    </location>
</feature>
<keyword evidence="1" id="KW-1133">Transmembrane helix</keyword>
<dbReference type="Proteomes" id="UP000567885">
    <property type="component" value="Unassembled WGS sequence"/>
</dbReference>
<feature type="transmembrane region" description="Helical" evidence="1">
    <location>
        <begin position="345"/>
        <end position="365"/>
    </location>
</feature>
<name>A0A8H5TS25_FUSHE</name>
<accession>A0A8H5TS25</accession>
<feature type="transmembrane region" description="Helical" evidence="1">
    <location>
        <begin position="167"/>
        <end position="191"/>
    </location>
</feature>
<dbReference type="PANTHER" id="PTHR37577">
    <property type="entry name" value="INTEGRAL MEMBRANE PROTEIN"/>
    <property type="match status" value="1"/>
</dbReference>